<dbReference type="Pfam" id="PF22421">
    <property type="entry name" value="SYY_C-terminal"/>
    <property type="match status" value="1"/>
</dbReference>
<evidence type="ECO:0000256" key="8">
    <source>
        <dbReference type="ARBA" id="ARBA00048248"/>
    </source>
</evidence>
<dbReference type="GO" id="GO:0003723">
    <property type="term" value="F:RNA binding"/>
    <property type="evidence" value="ECO:0007669"/>
    <property type="project" value="UniProtKB-KW"/>
</dbReference>
<evidence type="ECO:0000256" key="4">
    <source>
        <dbReference type="ARBA" id="ARBA00022840"/>
    </source>
</evidence>
<evidence type="ECO:0000256" key="9">
    <source>
        <dbReference type="NCBIfam" id="TIGR00234"/>
    </source>
</evidence>
<evidence type="ECO:0000256" key="3">
    <source>
        <dbReference type="ARBA" id="ARBA00022741"/>
    </source>
</evidence>
<dbReference type="GO" id="GO:0004831">
    <property type="term" value="F:tyrosine-tRNA ligase activity"/>
    <property type="evidence" value="ECO:0007669"/>
    <property type="project" value="UniProtKB-UniRule"/>
</dbReference>
<dbReference type="Pfam" id="PF00579">
    <property type="entry name" value="tRNA-synt_1b"/>
    <property type="match status" value="1"/>
</dbReference>
<dbReference type="GO" id="GO:0006437">
    <property type="term" value="P:tyrosyl-tRNA aminoacylation"/>
    <property type="evidence" value="ECO:0007669"/>
    <property type="project" value="UniProtKB-UniRule"/>
</dbReference>
<dbReference type="InterPro" id="IPR014729">
    <property type="entry name" value="Rossmann-like_a/b/a_fold"/>
</dbReference>
<sequence length="397" mass="44970">MDQIDQVLTRGVEKIFPSKTALEKVLRSGRKIRLYQGFDPTGDKLHIGHLVGLMKLRQFQDLGHEVIFLIGDGTGMAGDPSGRVKQREGFLTRNELRENAKDYILQADRIVRFSGINAAKILYNGDWLTKLTFTELLELFGRFSIQQLIERDIFQKRIKENKPVNLRESIYPILQGYDSVAMDVDLEIGGTDQTFNMLTGRQLVREILHKEKYILTLPLLADRKGTKIGKTEGNIIALKDKPENLYGQIMNLPDDVIIKCFILITYLPLDEISIIEKELNQGKNPMLLKKRLAYELTRILNNEEAASNAQKVFVSLFQKKSYSVTVPEVKISKEKILIIDLLTKLDLAGSKSQAKILVKSGAVDLNGNTVSDPFFSVNPVNDMIIKVGKHKFVKLKV</sequence>
<dbReference type="Gene3D" id="3.40.50.620">
    <property type="entry name" value="HUPs"/>
    <property type="match status" value="1"/>
</dbReference>
<evidence type="ECO:0000256" key="7">
    <source>
        <dbReference type="ARBA" id="ARBA00023146"/>
    </source>
</evidence>
<keyword evidence="6 11" id="KW-0648">Protein biosynthesis</keyword>
<dbReference type="PANTHER" id="PTHR11766">
    <property type="entry name" value="TYROSYL-TRNA SYNTHETASE"/>
    <property type="match status" value="1"/>
</dbReference>
<dbReference type="InterPro" id="IPR036986">
    <property type="entry name" value="S4_RNA-bd_sf"/>
</dbReference>
<keyword evidence="5 10" id="KW-0694">RNA-binding</keyword>
<comment type="catalytic activity">
    <reaction evidence="8">
        <text>tRNA(Tyr) + L-tyrosine + ATP = L-tyrosyl-tRNA(Tyr) + AMP + diphosphate + H(+)</text>
        <dbReference type="Rhea" id="RHEA:10220"/>
        <dbReference type="Rhea" id="RHEA-COMP:9706"/>
        <dbReference type="Rhea" id="RHEA-COMP:9707"/>
        <dbReference type="ChEBI" id="CHEBI:15378"/>
        <dbReference type="ChEBI" id="CHEBI:30616"/>
        <dbReference type="ChEBI" id="CHEBI:33019"/>
        <dbReference type="ChEBI" id="CHEBI:58315"/>
        <dbReference type="ChEBI" id="CHEBI:78442"/>
        <dbReference type="ChEBI" id="CHEBI:78536"/>
        <dbReference type="ChEBI" id="CHEBI:456215"/>
        <dbReference type="EC" id="6.1.1.1"/>
    </reaction>
</comment>
<dbReference type="InterPro" id="IPR002307">
    <property type="entry name" value="Tyr-tRNA-ligase"/>
</dbReference>
<evidence type="ECO:0000313" key="13">
    <source>
        <dbReference type="EMBL" id="OGG06926.1"/>
    </source>
</evidence>
<evidence type="ECO:0000256" key="2">
    <source>
        <dbReference type="ARBA" id="ARBA00022598"/>
    </source>
</evidence>
<evidence type="ECO:0000256" key="5">
    <source>
        <dbReference type="ARBA" id="ARBA00022884"/>
    </source>
</evidence>
<dbReference type="InterPro" id="IPR024088">
    <property type="entry name" value="Tyr-tRNA-ligase_bac-type"/>
</dbReference>
<keyword evidence="4 11" id="KW-0067">ATP-binding</keyword>
<evidence type="ECO:0000313" key="14">
    <source>
        <dbReference type="Proteomes" id="UP000177354"/>
    </source>
</evidence>
<dbReference type="AlphaFoldDB" id="A0A1F5Z3C4"/>
<dbReference type="EC" id="6.1.1.1" evidence="1 9"/>
<evidence type="ECO:0000256" key="1">
    <source>
        <dbReference type="ARBA" id="ARBA00013160"/>
    </source>
</evidence>
<dbReference type="SUPFAM" id="SSF52374">
    <property type="entry name" value="Nucleotidylyl transferase"/>
    <property type="match status" value="1"/>
</dbReference>
<feature type="domain" description="Tyrosine--tRNA ligase SYY-like C-terminal" evidence="12">
    <location>
        <begin position="325"/>
        <end position="392"/>
    </location>
</feature>
<dbReference type="Gene3D" id="1.10.240.10">
    <property type="entry name" value="Tyrosyl-Transfer RNA Synthetase"/>
    <property type="match status" value="1"/>
</dbReference>
<dbReference type="SUPFAM" id="SSF55174">
    <property type="entry name" value="Alpha-L RNA-binding motif"/>
    <property type="match status" value="1"/>
</dbReference>
<dbReference type="InterPro" id="IPR001412">
    <property type="entry name" value="aa-tRNA-synth_I_CS"/>
</dbReference>
<organism evidence="13 14">
    <name type="scientific">Candidatus Gottesmanbacteria bacterium RIFCSPHIGHO2_01_FULL_40_15</name>
    <dbReference type="NCBI Taxonomy" id="1798376"/>
    <lineage>
        <taxon>Bacteria</taxon>
        <taxon>Candidatus Gottesmaniibacteriota</taxon>
    </lineage>
</organism>
<keyword evidence="7 11" id="KW-0030">Aminoacyl-tRNA synthetase</keyword>
<dbReference type="CDD" id="cd00805">
    <property type="entry name" value="TyrRS_core"/>
    <property type="match status" value="1"/>
</dbReference>
<dbReference type="Gene3D" id="3.10.290.10">
    <property type="entry name" value="RNA-binding S4 domain"/>
    <property type="match status" value="1"/>
</dbReference>
<dbReference type="GO" id="GO:0005829">
    <property type="term" value="C:cytosol"/>
    <property type="evidence" value="ECO:0007669"/>
    <property type="project" value="TreeGrafter"/>
</dbReference>
<dbReference type="Proteomes" id="UP000177354">
    <property type="component" value="Unassembled WGS sequence"/>
</dbReference>
<evidence type="ECO:0000259" key="12">
    <source>
        <dbReference type="Pfam" id="PF22421"/>
    </source>
</evidence>
<dbReference type="CDD" id="cd00165">
    <property type="entry name" value="S4"/>
    <property type="match status" value="1"/>
</dbReference>
<gene>
    <name evidence="13" type="ORF">A2777_03665</name>
</gene>
<accession>A0A1F5Z3C4</accession>
<comment type="caution">
    <text evidence="13">The sequence shown here is derived from an EMBL/GenBank/DDBJ whole genome shotgun (WGS) entry which is preliminary data.</text>
</comment>
<dbReference type="PROSITE" id="PS50889">
    <property type="entry name" value="S4"/>
    <property type="match status" value="1"/>
</dbReference>
<dbReference type="InterPro" id="IPR002305">
    <property type="entry name" value="aa-tRNA-synth_Ic"/>
</dbReference>
<comment type="similarity">
    <text evidence="11">Belongs to the class-I aminoacyl-tRNA synthetase family.</text>
</comment>
<dbReference type="NCBIfam" id="TIGR00234">
    <property type="entry name" value="tyrS"/>
    <property type="match status" value="1"/>
</dbReference>
<evidence type="ECO:0000256" key="10">
    <source>
        <dbReference type="PROSITE-ProRule" id="PRU00182"/>
    </source>
</evidence>
<name>A0A1F5Z3C4_9BACT</name>
<dbReference type="PRINTS" id="PR01040">
    <property type="entry name" value="TRNASYNTHTYR"/>
</dbReference>
<keyword evidence="3 11" id="KW-0547">Nucleotide-binding</keyword>
<reference evidence="13 14" key="1">
    <citation type="journal article" date="2016" name="Nat. Commun.">
        <title>Thousands of microbial genomes shed light on interconnected biogeochemical processes in an aquifer system.</title>
        <authorList>
            <person name="Anantharaman K."/>
            <person name="Brown C.T."/>
            <person name="Hug L.A."/>
            <person name="Sharon I."/>
            <person name="Castelle C.J."/>
            <person name="Probst A.J."/>
            <person name="Thomas B.C."/>
            <person name="Singh A."/>
            <person name="Wilkins M.J."/>
            <person name="Karaoz U."/>
            <person name="Brodie E.L."/>
            <person name="Williams K.H."/>
            <person name="Hubbard S.S."/>
            <person name="Banfield J.F."/>
        </authorList>
    </citation>
    <scope>NUCLEOTIDE SEQUENCE [LARGE SCALE GENOMIC DNA]</scope>
</reference>
<dbReference type="EMBL" id="MFJF01000013">
    <property type="protein sequence ID" value="OGG06926.1"/>
    <property type="molecule type" value="Genomic_DNA"/>
</dbReference>
<keyword evidence="2 11" id="KW-0436">Ligase</keyword>
<dbReference type="PANTHER" id="PTHR11766:SF1">
    <property type="entry name" value="TYROSINE--TRNA LIGASE"/>
    <property type="match status" value="1"/>
</dbReference>
<dbReference type="PROSITE" id="PS00178">
    <property type="entry name" value="AA_TRNA_LIGASE_I"/>
    <property type="match status" value="1"/>
</dbReference>
<evidence type="ECO:0000256" key="11">
    <source>
        <dbReference type="RuleBase" id="RU363036"/>
    </source>
</evidence>
<dbReference type="InterPro" id="IPR054608">
    <property type="entry name" value="SYY-like_C"/>
</dbReference>
<protein>
    <recommendedName>
        <fullName evidence="1 9">Tyrosine--tRNA ligase</fullName>
        <ecNumber evidence="1 9">6.1.1.1</ecNumber>
    </recommendedName>
</protein>
<evidence type="ECO:0000256" key="6">
    <source>
        <dbReference type="ARBA" id="ARBA00022917"/>
    </source>
</evidence>
<dbReference type="GO" id="GO:0005524">
    <property type="term" value="F:ATP binding"/>
    <property type="evidence" value="ECO:0007669"/>
    <property type="project" value="UniProtKB-KW"/>
</dbReference>
<proteinExistence type="inferred from homology"/>